<name>A0A9P3UMR8_LYOSH</name>
<feature type="region of interest" description="Disordered" evidence="5">
    <location>
        <begin position="194"/>
        <end position="229"/>
    </location>
</feature>
<evidence type="ECO:0000256" key="6">
    <source>
        <dbReference type="SAM" id="Phobius"/>
    </source>
</evidence>
<dbReference type="PANTHER" id="PTHR15549">
    <property type="entry name" value="PAIRED IMMUNOGLOBULIN-LIKE TYPE 2 RECEPTOR"/>
    <property type="match status" value="1"/>
</dbReference>
<feature type="region of interest" description="Disordered" evidence="5">
    <location>
        <begin position="255"/>
        <end position="276"/>
    </location>
</feature>
<keyword evidence="4 6" id="KW-0472">Membrane</keyword>
<keyword evidence="9" id="KW-1185">Reference proteome</keyword>
<feature type="transmembrane region" description="Helical" evidence="6">
    <location>
        <begin position="231"/>
        <end position="251"/>
    </location>
</feature>
<keyword evidence="3 6" id="KW-1133">Transmembrane helix</keyword>
<dbReference type="GO" id="GO:0016020">
    <property type="term" value="C:membrane"/>
    <property type="evidence" value="ECO:0007669"/>
    <property type="project" value="UniProtKB-SubCell"/>
</dbReference>
<feature type="compositionally biased region" description="Polar residues" evidence="5">
    <location>
        <begin position="337"/>
        <end position="359"/>
    </location>
</feature>
<evidence type="ECO:0000256" key="5">
    <source>
        <dbReference type="SAM" id="MobiDB-lite"/>
    </source>
</evidence>
<dbReference type="InterPro" id="IPR051694">
    <property type="entry name" value="Immunoregulatory_rcpt-like"/>
</dbReference>
<evidence type="ECO:0000256" key="1">
    <source>
        <dbReference type="ARBA" id="ARBA00004167"/>
    </source>
</evidence>
<sequence length="428" mass="47514">MHLLWPQAVFLCFLSTSLAVLVNVTIDDTLGDSENGRLITYLPEGAWNLGPTCTSCSATPKLDRSGIHNGTWHDGEANQSPHDEPNEVEQPLLAIVPFYGSAIYVYCVVANTRSSPDGNTDMTFLIDSQWAGEFIRQPTGDDTFDYNVLVFTNQSLPHTNHTLTIQNGHVGGYKSLVLFDYIVYTYENGLSALPTDSIHPRPQSTSVSLSTPSSSQPSNSDPPPVDSSGKIVGGVLGSLAVVLLGLVAILWRRQRDSKESPGPSTPPRPLPKRPSLIPAERIQRWWRKPASETPSRFSFNPSLLVEPMVDRHQTMFSRSYPPPVRTVLPIQPLPQRPDSTQPLQPNREATPTPSMQSLDPRNEERQPISILEWQRRTQLEADATPPRFDVTDRDLSSYYEFSSDGPEPPPPAHARPRSTPRHFTVVNN</sequence>
<evidence type="ECO:0000313" key="9">
    <source>
        <dbReference type="Proteomes" id="UP001063166"/>
    </source>
</evidence>
<comment type="subcellular location">
    <subcellularLocation>
        <location evidence="1">Membrane</location>
        <topology evidence="1">Single-pass membrane protein</topology>
    </subcellularLocation>
</comment>
<feature type="compositionally biased region" description="Low complexity" evidence="5">
    <location>
        <begin position="202"/>
        <end position="219"/>
    </location>
</feature>
<evidence type="ECO:0000256" key="2">
    <source>
        <dbReference type="ARBA" id="ARBA00022692"/>
    </source>
</evidence>
<reference evidence="8" key="1">
    <citation type="submission" date="2022-07" db="EMBL/GenBank/DDBJ databases">
        <title>The genome of Lyophyllum shimeji provides insight into the initial evolution of ectomycorrhizal fungal genome.</title>
        <authorList>
            <person name="Kobayashi Y."/>
            <person name="Shibata T."/>
            <person name="Hirakawa H."/>
            <person name="Shigenobu S."/>
            <person name="Nishiyama T."/>
            <person name="Yamada A."/>
            <person name="Hasebe M."/>
            <person name="Kawaguchi M."/>
        </authorList>
    </citation>
    <scope>NUCLEOTIDE SEQUENCE</scope>
    <source>
        <strain evidence="8">AT787</strain>
    </source>
</reference>
<organism evidence="8 9">
    <name type="scientific">Lyophyllum shimeji</name>
    <name type="common">Hon-shimeji</name>
    <name type="synonym">Tricholoma shimeji</name>
    <dbReference type="NCBI Taxonomy" id="47721"/>
    <lineage>
        <taxon>Eukaryota</taxon>
        <taxon>Fungi</taxon>
        <taxon>Dikarya</taxon>
        <taxon>Basidiomycota</taxon>
        <taxon>Agaricomycotina</taxon>
        <taxon>Agaricomycetes</taxon>
        <taxon>Agaricomycetidae</taxon>
        <taxon>Agaricales</taxon>
        <taxon>Tricholomatineae</taxon>
        <taxon>Lyophyllaceae</taxon>
        <taxon>Lyophyllum</taxon>
    </lineage>
</organism>
<evidence type="ECO:0000256" key="4">
    <source>
        <dbReference type="ARBA" id="ARBA00023136"/>
    </source>
</evidence>
<feature type="region of interest" description="Disordered" evidence="5">
    <location>
        <begin position="317"/>
        <end position="428"/>
    </location>
</feature>
<dbReference type="AlphaFoldDB" id="A0A9P3UMR8"/>
<keyword evidence="2 6" id="KW-0812">Transmembrane</keyword>
<comment type="caution">
    <text evidence="8">The sequence shown here is derived from an EMBL/GenBank/DDBJ whole genome shotgun (WGS) entry which is preliminary data.</text>
</comment>
<evidence type="ECO:0000313" key="8">
    <source>
        <dbReference type="EMBL" id="GLB36596.1"/>
    </source>
</evidence>
<dbReference type="PANTHER" id="PTHR15549:SF30">
    <property type="entry name" value="MID2 DOMAIN-CONTAINING PROTEIN"/>
    <property type="match status" value="1"/>
</dbReference>
<feature type="signal peptide" evidence="7">
    <location>
        <begin position="1"/>
        <end position="19"/>
    </location>
</feature>
<keyword evidence="7" id="KW-0732">Signal</keyword>
<dbReference type="EMBL" id="BRPK01000003">
    <property type="protein sequence ID" value="GLB36596.1"/>
    <property type="molecule type" value="Genomic_DNA"/>
</dbReference>
<proteinExistence type="predicted"/>
<evidence type="ECO:0000256" key="3">
    <source>
        <dbReference type="ARBA" id="ARBA00022989"/>
    </source>
</evidence>
<feature type="chain" id="PRO_5040301206" evidence="7">
    <location>
        <begin position="20"/>
        <end position="428"/>
    </location>
</feature>
<dbReference type="Proteomes" id="UP001063166">
    <property type="component" value="Unassembled WGS sequence"/>
</dbReference>
<dbReference type="GO" id="GO:0071944">
    <property type="term" value="C:cell periphery"/>
    <property type="evidence" value="ECO:0007669"/>
    <property type="project" value="UniProtKB-ARBA"/>
</dbReference>
<evidence type="ECO:0000256" key="7">
    <source>
        <dbReference type="SAM" id="SignalP"/>
    </source>
</evidence>
<protein>
    <submittedName>
        <fullName evidence="8">Uncharacterized protein</fullName>
    </submittedName>
</protein>
<dbReference type="OrthoDB" id="3245657at2759"/>
<accession>A0A9P3UMR8</accession>
<gene>
    <name evidence="8" type="ORF">LshimejAT787_0308840</name>
</gene>